<keyword evidence="3" id="KW-1185">Reference proteome</keyword>
<dbReference type="OrthoDB" id="41532at2759"/>
<reference evidence="2" key="1">
    <citation type="journal article" date="2020" name="Stud. Mycol.">
        <title>101 Dothideomycetes genomes: a test case for predicting lifestyles and emergence of pathogens.</title>
        <authorList>
            <person name="Haridas S."/>
            <person name="Albert R."/>
            <person name="Binder M."/>
            <person name="Bloem J."/>
            <person name="Labutti K."/>
            <person name="Salamov A."/>
            <person name="Andreopoulos B."/>
            <person name="Baker S."/>
            <person name="Barry K."/>
            <person name="Bills G."/>
            <person name="Bluhm B."/>
            <person name="Cannon C."/>
            <person name="Castanera R."/>
            <person name="Culley D."/>
            <person name="Daum C."/>
            <person name="Ezra D."/>
            <person name="Gonzalez J."/>
            <person name="Henrissat B."/>
            <person name="Kuo A."/>
            <person name="Liang C."/>
            <person name="Lipzen A."/>
            <person name="Lutzoni F."/>
            <person name="Magnuson J."/>
            <person name="Mondo S."/>
            <person name="Nolan M."/>
            <person name="Ohm R."/>
            <person name="Pangilinan J."/>
            <person name="Park H.-J."/>
            <person name="Ramirez L."/>
            <person name="Alfaro M."/>
            <person name="Sun H."/>
            <person name="Tritt A."/>
            <person name="Yoshinaga Y."/>
            <person name="Zwiers L.-H."/>
            <person name="Turgeon B."/>
            <person name="Goodwin S."/>
            <person name="Spatafora J."/>
            <person name="Crous P."/>
            <person name="Grigoriev I."/>
        </authorList>
    </citation>
    <scope>NUCLEOTIDE SEQUENCE</scope>
    <source>
        <strain evidence="2">CBS 115976</strain>
    </source>
</reference>
<dbReference type="PROSITE" id="PS51186">
    <property type="entry name" value="GNAT"/>
    <property type="match status" value="1"/>
</dbReference>
<feature type="domain" description="N-acetyltransferase" evidence="1">
    <location>
        <begin position="46"/>
        <end position="213"/>
    </location>
</feature>
<name>A0A6A6UEG2_9PEZI</name>
<dbReference type="InterPro" id="IPR000182">
    <property type="entry name" value="GNAT_dom"/>
</dbReference>
<dbReference type="AlphaFoldDB" id="A0A6A6UEG2"/>
<sequence length="234" mass="25659">MASSSEEFTYKSYRLDPKSPNFQFLAGKYAAISLQALSTDPGSFGVAYSTESTLGASEYAIRLSRPNIDVFICVAHAASLASELHDIEHGHWIGMVTQVGPTPKEVFWLRDSGAPEPLDDELETKWHHTGLWVDPAHRRKGISSQLIKAALEHAAKTLTGTVQQTRFRLFAAPGNEGSPGLYGSLGFTHVGKCTIPEAMAGNGNATYPFRGIEKWSEEELQRREGVILEKVIVK</sequence>
<proteinExistence type="predicted"/>
<dbReference type="CDD" id="cd04301">
    <property type="entry name" value="NAT_SF"/>
    <property type="match status" value="1"/>
</dbReference>
<dbReference type="Gene3D" id="3.40.630.30">
    <property type="match status" value="1"/>
</dbReference>
<accession>A0A6A6UEG2</accession>
<dbReference type="InterPro" id="IPR016181">
    <property type="entry name" value="Acyl_CoA_acyltransferase"/>
</dbReference>
<dbReference type="GO" id="GO:0016747">
    <property type="term" value="F:acyltransferase activity, transferring groups other than amino-acyl groups"/>
    <property type="evidence" value="ECO:0007669"/>
    <property type="project" value="InterPro"/>
</dbReference>
<dbReference type="Pfam" id="PF13508">
    <property type="entry name" value="Acetyltransf_7"/>
    <property type="match status" value="1"/>
</dbReference>
<organism evidence="2 3">
    <name type="scientific">Microthyrium microscopicum</name>
    <dbReference type="NCBI Taxonomy" id="703497"/>
    <lineage>
        <taxon>Eukaryota</taxon>
        <taxon>Fungi</taxon>
        <taxon>Dikarya</taxon>
        <taxon>Ascomycota</taxon>
        <taxon>Pezizomycotina</taxon>
        <taxon>Dothideomycetes</taxon>
        <taxon>Dothideomycetes incertae sedis</taxon>
        <taxon>Microthyriales</taxon>
        <taxon>Microthyriaceae</taxon>
        <taxon>Microthyrium</taxon>
    </lineage>
</organism>
<evidence type="ECO:0000313" key="3">
    <source>
        <dbReference type="Proteomes" id="UP000799302"/>
    </source>
</evidence>
<dbReference type="Proteomes" id="UP000799302">
    <property type="component" value="Unassembled WGS sequence"/>
</dbReference>
<gene>
    <name evidence="2" type="ORF">BT63DRAFT_423802</name>
</gene>
<evidence type="ECO:0000259" key="1">
    <source>
        <dbReference type="PROSITE" id="PS51186"/>
    </source>
</evidence>
<dbReference type="EMBL" id="MU004234">
    <property type="protein sequence ID" value="KAF2669813.1"/>
    <property type="molecule type" value="Genomic_DNA"/>
</dbReference>
<dbReference type="SUPFAM" id="SSF55729">
    <property type="entry name" value="Acyl-CoA N-acyltransferases (Nat)"/>
    <property type="match status" value="1"/>
</dbReference>
<protein>
    <recommendedName>
        <fullName evidence="1">N-acetyltransferase domain-containing protein</fullName>
    </recommendedName>
</protein>
<evidence type="ECO:0000313" key="2">
    <source>
        <dbReference type="EMBL" id="KAF2669813.1"/>
    </source>
</evidence>